<dbReference type="EMBL" id="FNID01000024">
    <property type="protein sequence ID" value="SDN59163.1"/>
    <property type="molecule type" value="Genomic_DNA"/>
</dbReference>
<evidence type="ECO:0000313" key="5">
    <source>
        <dbReference type="Proteomes" id="UP000199182"/>
    </source>
</evidence>
<feature type="domain" description="DUF4830" evidence="3">
    <location>
        <begin position="60"/>
        <end position="142"/>
    </location>
</feature>
<dbReference type="RefSeq" id="WP_092641194.1">
    <property type="nucleotide sequence ID" value="NZ_FNID01000024.1"/>
</dbReference>
<evidence type="ECO:0000256" key="2">
    <source>
        <dbReference type="SAM" id="Phobius"/>
    </source>
</evidence>
<feature type="compositionally biased region" description="Basic and acidic residues" evidence="1">
    <location>
        <begin position="193"/>
        <end position="215"/>
    </location>
</feature>
<keyword evidence="2" id="KW-1133">Transmembrane helix</keyword>
<accession>A0A1H0CMW1</accession>
<organism evidence="4 5">
    <name type="scientific">Acetanaerobacterium elongatum</name>
    <dbReference type="NCBI Taxonomy" id="258515"/>
    <lineage>
        <taxon>Bacteria</taxon>
        <taxon>Bacillati</taxon>
        <taxon>Bacillota</taxon>
        <taxon>Clostridia</taxon>
        <taxon>Eubacteriales</taxon>
        <taxon>Oscillospiraceae</taxon>
        <taxon>Acetanaerobacterium</taxon>
    </lineage>
</organism>
<protein>
    <recommendedName>
        <fullName evidence="3">DUF4830 domain-containing protein</fullName>
    </recommendedName>
</protein>
<dbReference type="InterPro" id="IPR032257">
    <property type="entry name" value="DUF4830"/>
</dbReference>
<proteinExistence type="predicted"/>
<keyword evidence="2" id="KW-0812">Transmembrane</keyword>
<keyword evidence="5" id="KW-1185">Reference proteome</keyword>
<name>A0A1H0CMW1_9FIRM</name>
<evidence type="ECO:0000313" key="4">
    <source>
        <dbReference type="EMBL" id="SDN59163.1"/>
    </source>
</evidence>
<feature type="transmembrane region" description="Helical" evidence="2">
    <location>
        <begin position="12"/>
        <end position="34"/>
    </location>
</feature>
<dbReference type="OrthoDB" id="1821579at2"/>
<feature type="compositionally biased region" description="Basic and acidic residues" evidence="1">
    <location>
        <begin position="222"/>
        <end position="232"/>
    </location>
</feature>
<evidence type="ECO:0000256" key="1">
    <source>
        <dbReference type="SAM" id="MobiDB-lite"/>
    </source>
</evidence>
<gene>
    <name evidence="4" type="ORF">SAMN05192585_1248</name>
</gene>
<sequence length="256" mass="28476">MFIMSMKVEKKKMLTWSIIIAALILVLIGLWIFLRGKSGENPASAKTKFDAANNSERVAFLESFGWDVSDEPIEVCEIIMPDSFDEVFKKYNELQKSQGLNLEDFKGKRTKRWTYTVLNYPSDEEVHANVIVHENKIIAGDICSTALGGFIHGFKPEETGAFAENGLTTGDLPIEFSGIKQVSKSTESEPAITDEKTQDKAAKEVKSEDGADTKAKVNSAAEKSEAVEDIEQKTRNEIEQSLEMLIEAADDKEKAQ</sequence>
<dbReference type="Pfam" id="PF16112">
    <property type="entry name" value="DUF4830"/>
    <property type="match status" value="1"/>
</dbReference>
<dbReference type="Proteomes" id="UP000199182">
    <property type="component" value="Unassembled WGS sequence"/>
</dbReference>
<reference evidence="4 5" key="1">
    <citation type="submission" date="2016-10" db="EMBL/GenBank/DDBJ databases">
        <authorList>
            <person name="de Groot N.N."/>
        </authorList>
    </citation>
    <scope>NUCLEOTIDE SEQUENCE [LARGE SCALE GENOMIC DNA]</scope>
    <source>
        <strain evidence="4 5">CGMCC 1.5012</strain>
    </source>
</reference>
<evidence type="ECO:0000259" key="3">
    <source>
        <dbReference type="Pfam" id="PF16112"/>
    </source>
</evidence>
<feature type="region of interest" description="Disordered" evidence="1">
    <location>
        <begin position="182"/>
        <end position="232"/>
    </location>
</feature>
<dbReference type="AlphaFoldDB" id="A0A1H0CMW1"/>
<keyword evidence="2" id="KW-0472">Membrane</keyword>